<reference evidence="3 4" key="1">
    <citation type="submission" date="2016-10" db="EMBL/GenBank/DDBJ databases">
        <authorList>
            <person name="de Groot N.N."/>
        </authorList>
    </citation>
    <scope>NUCLEOTIDE SEQUENCE [LARGE SCALE GENOMIC DNA]</scope>
    <source>
        <strain evidence="3 4">DSM 3756</strain>
    </source>
</reference>
<feature type="transmembrane region" description="Helical" evidence="1">
    <location>
        <begin position="117"/>
        <end position="136"/>
    </location>
</feature>
<dbReference type="NCBIfam" id="TIGR04206">
    <property type="entry name" value="near_ArtA"/>
    <property type="match status" value="1"/>
</dbReference>
<organism evidence="3 4">
    <name type="scientific">Haloarcula vallismortis</name>
    <name type="common">Halobacterium vallismortis</name>
    <dbReference type="NCBI Taxonomy" id="28442"/>
    <lineage>
        <taxon>Archaea</taxon>
        <taxon>Methanobacteriati</taxon>
        <taxon>Methanobacteriota</taxon>
        <taxon>Stenosarchaea group</taxon>
        <taxon>Halobacteria</taxon>
        <taxon>Halobacteriales</taxon>
        <taxon>Haloarculaceae</taxon>
        <taxon>Haloarcula</taxon>
    </lineage>
</organism>
<dbReference type="InterPro" id="IPR026436">
    <property type="entry name" value="CHP04206"/>
</dbReference>
<keyword evidence="1" id="KW-1133">Transmembrane helix</keyword>
<name>A0A1H2YVU2_HALVA</name>
<dbReference type="Pfam" id="PF26224">
    <property type="entry name" value="DUF8050"/>
    <property type="match status" value="1"/>
</dbReference>
<accession>A0A1H2YVU2</accession>
<feature type="transmembrane region" description="Helical" evidence="1">
    <location>
        <begin position="66"/>
        <end position="85"/>
    </location>
</feature>
<evidence type="ECO:0000313" key="4">
    <source>
        <dbReference type="Proteomes" id="UP000182573"/>
    </source>
</evidence>
<protein>
    <submittedName>
        <fullName evidence="3">TIGR04206 family protein</fullName>
    </submittedName>
</protein>
<dbReference type="InterPro" id="IPR058363">
    <property type="entry name" value="DUF8050"/>
</dbReference>
<gene>
    <name evidence="3" type="ORF">SAMN05443574_1149</name>
</gene>
<proteinExistence type="predicted"/>
<feature type="transmembrane region" description="Helical" evidence="1">
    <location>
        <begin position="92"/>
        <end position="111"/>
    </location>
</feature>
<dbReference type="EMBL" id="FNOF01000014">
    <property type="protein sequence ID" value="SDX08709.1"/>
    <property type="molecule type" value="Genomic_DNA"/>
</dbReference>
<evidence type="ECO:0000259" key="2">
    <source>
        <dbReference type="Pfam" id="PF26224"/>
    </source>
</evidence>
<dbReference type="RefSeq" id="WP_049919658.1">
    <property type="nucleotide sequence ID" value="NZ_FNOF01000014.1"/>
</dbReference>
<dbReference type="STRING" id="28442.SAMN05443574_1149"/>
<keyword evidence="1" id="KW-0812">Transmembrane</keyword>
<sequence length="146" mass="16082">MDHSPRRRLLAVVVAGLIPWTVVLIGAELTLVFSFGLFNTNPPELLSVYSYFVRFTDALPQFIESWGSGVLLYALALISAVTGVVWREDVRITALALAGAGLTQLPVFLGFNRRLNYAAVPVGSIVLLAVVWWYYLPAIRSDTATR</sequence>
<keyword evidence="1" id="KW-0472">Membrane</keyword>
<feature type="domain" description="DUF8050" evidence="2">
    <location>
        <begin position="4"/>
        <end position="141"/>
    </location>
</feature>
<feature type="transmembrane region" description="Helical" evidence="1">
    <location>
        <begin position="9"/>
        <end position="38"/>
    </location>
</feature>
<dbReference type="Proteomes" id="UP000182573">
    <property type="component" value="Unassembled WGS sequence"/>
</dbReference>
<evidence type="ECO:0000313" key="3">
    <source>
        <dbReference type="EMBL" id="SDX08709.1"/>
    </source>
</evidence>
<dbReference type="AlphaFoldDB" id="A0A1H2YVU2"/>
<evidence type="ECO:0000256" key="1">
    <source>
        <dbReference type="SAM" id="Phobius"/>
    </source>
</evidence>